<name>M1Q5I5_METMZ</name>
<sequence>MVWRDNFAFVRIEYSEPQGILLFLEIYNCTEYYVSVVAYRFIS</sequence>
<accession>M1Q5I5</accession>
<dbReference type="Proteomes" id="UP000011718">
    <property type="component" value="Chromosome"/>
</dbReference>
<dbReference type="KEGG" id="mmaz:MmTuc01_2272"/>
<protein>
    <submittedName>
        <fullName evidence="1">Uncharacterized protein</fullName>
    </submittedName>
</protein>
<dbReference type="AlphaFoldDB" id="M1Q5I5"/>
<gene>
    <name evidence="1" type="ORF">MmTuc01_2272</name>
</gene>
<reference evidence="1 2" key="1">
    <citation type="journal article" date="2013" name="Genome Announc.">
        <title>Complete Genome of a Methanosarcina mazei Strain Isolated from Sediment Samples from an Amazonian Flooded Area.</title>
        <authorList>
            <person name="Assis das Gracas D."/>
            <person name="Thiago Juca Ramos R."/>
            <person name="Vieira Araujo A.C."/>
            <person name="Zahlouth R."/>
            <person name="Ribeiro Carneiro A."/>
            <person name="Souza Lopes T."/>
            <person name="Azevedo Barauna R."/>
            <person name="Azevedo V."/>
            <person name="Cruz Schneider M.P."/>
            <person name="Pellizari V.H."/>
            <person name="Silva A."/>
        </authorList>
    </citation>
    <scope>NUCLEOTIDE SEQUENCE [LARGE SCALE GENOMIC DNA]</scope>
    <source>
        <strain evidence="1 2">Tuc01</strain>
    </source>
</reference>
<evidence type="ECO:0000313" key="2">
    <source>
        <dbReference type="Proteomes" id="UP000011718"/>
    </source>
</evidence>
<evidence type="ECO:0000313" key="1">
    <source>
        <dbReference type="EMBL" id="AGF97590.1"/>
    </source>
</evidence>
<dbReference type="BioCyc" id="MMAZ1236903:G139K-2171-MONOMER"/>
<proteinExistence type="predicted"/>
<dbReference type="EMBL" id="CP004144">
    <property type="protein sequence ID" value="AGF97590.1"/>
    <property type="molecule type" value="Genomic_DNA"/>
</dbReference>
<organism evidence="1 2">
    <name type="scientific">Methanosarcina mazei Tuc01</name>
    <dbReference type="NCBI Taxonomy" id="1236903"/>
    <lineage>
        <taxon>Archaea</taxon>
        <taxon>Methanobacteriati</taxon>
        <taxon>Methanobacteriota</taxon>
        <taxon>Stenosarchaea group</taxon>
        <taxon>Methanomicrobia</taxon>
        <taxon>Methanosarcinales</taxon>
        <taxon>Methanosarcinaceae</taxon>
        <taxon>Methanosarcina</taxon>
    </lineage>
</organism>
<dbReference type="HOGENOM" id="CLU_3227837_0_0_2"/>